<reference evidence="13" key="2">
    <citation type="submission" date="2023-06" db="EMBL/GenBank/DDBJ databases">
        <authorList>
            <consortium name="Lawrence Berkeley National Laboratory"/>
            <person name="Haridas S."/>
            <person name="Hensen N."/>
            <person name="Bonometti L."/>
            <person name="Westerberg I."/>
            <person name="Brannstrom I.O."/>
            <person name="Guillou S."/>
            <person name="Cros-Aarteil S."/>
            <person name="Calhoun S."/>
            <person name="Kuo A."/>
            <person name="Mondo S."/>
            <person name="Pangilinan J."/>
            <person name="Riley R."/>
            <person name="Labutti K."/>
            <person name="Andreopoulos B."/>
            <person name="Lipzen A."/>
            <person name="Chen C."/>
            <person name="Yanf M."/>
            <person name="Daum C."/>
            <person name="Ng V."/>
            <person name="Clum A."/>
            <person name="Steindorff A."/>
            <person name="Ohm R."/>
            <person name="Martin F."/>
            <person name="Silar P."/>
            <person name="Natvig D."/>
            <person name="Lalanne C."/>
            <person name="Gautier V."/>
            <person name="Ament-Velasquez S.L."/>
            <person name="Kruys A."/>
            <person name="Hutchinson M.I."/>
            <person name="Powell A.J."/>
            <person name="Barry K."/>
            <person name="Miller A.N."/>
            <person name="Grigoriev I.V."/>
            <person name="Debuchy R."/>
            <person name="Gladieux P."/>
            <person name="Thoren M.H."/>
            <person name="Johannesson H."/>
        </authorList>
    </citation>
    <scope>NUCLEOTIDE SEQUENCE</scope>
    <source>
        <strain evidence="13">CBS 955.72</strain>
    </source>
</reference>
<evidence type="ECO:0000256" key="8">
    <source>
        <dbReference type="ARBA" id="ARBA00023136"/>
    </source>
</evidence>
<dbReference type="GO" id="GO:0061617">
    <property type="term" value="C:MICOS complex"/>
    <property type="evidence" value="ECO:0007669"/>
    <property type="project" value="UniProtKB-UniRule"/>
</dbReference>
<reference evidence="13" key="1">
    <citation type="journal article" date="2023" name="Mol. Phylogenet. Evol.">
        <title>Genome-scale phylogeny and comparative genomics of the fungal order Sordariales.</title>
        <authorList>
            <person name="Hensen N."/>
            <person name="Bonometti L."/>
            <person name="Westerberg I."/>
            <person name="Brannstrom I.O."/>
            <person name="Guillou S."/>
            <person name="Cros-Aarteil S."/>
            <person name="Calhoun S."/>
            <person name="Haridas S."/>
            <person name="Kuo A."/>
            <person name="Mondo S."/>
            <person name="Pangilinan J."/>
            <person name="Riley R."/>
            <person name="LaButti K."/>
            <person name="Andreopoulos B."/>
            <person name="Lipzen A."/>
            <person name="Chen C."/>
            <person name="Yan M."/>
            <person name="Daum C."/>
            <person name="Ng V."/>
            <person name="Clum A."/>
            <person name="Steindorff A."/>
            <person name="Ohm R.A."/>
            <person name="Martin F."/>
            <person name="Silar P."/>
            <person name="Natvig D.O."/>
            <person name="Lalanne C."/>
            <person name="Gautier V."/>
            <person name="Ament-Velasquez S.L."/>
            <person name="Kruys A."/>
            <person name="Hutchinson M.I."/>
            <person name="Powell A.J."/>
            <person name="Barry K."/>
            <person name="Miller A.N."/>
            <person name="Grigoriev I.V."/>
            <person name="Debuchy R."/>
            <person name="Gladieux P."/>
            <person name="Hiltunen Thoren M."/>
            <person name="Johannesson H."/>
        </authorList>
    </citation>
    <scope>NUCLEOTIDE SEQUENCE</scope>
    <source>
        <strain evidence="13">CBS 955.72</strain>
    </source>
</reference>
<comment type="subcellular location">
    <subcellularLocation>
        <location evidence="2">Membrane</location>
    </subcellularLocation>
    <subcellularLocation>
        <location evidence="11">Mitochondrion inner membrane</location>
        <topology evidence="11">Single-pass membrane protein</topology>
    </subcellularLocation>
</comment>
<evidence type="ECO:0000256" key="12">
    <source>
        <dbReference type="SAM" id="MobiDB-lite"/>
    </source>
</evidence>
<proteinExistence type="inferred from homology"/>
<evidence type="ECO:0000256" key="11">
    <source>
        <dbReference type="RuleBase" id="RU363010"/>
    </source>
</evidence>
<evidence type="ECO:0000313" key="13">
    <source>
        <dbReference type="EMBL" id="KAK3360077.1"/>
    </source>
</evidence>
<keyword evidence="8" id="KW-0472">Membrane</keyword>
<sequence length="242" mass="25973">MGFVTGFTGGVTLTLSLTYLALLTHAHNRQSQADTLRAQTRVVSSLTRDPTSAPRGPSLYGPETADTYPPSRAAQSAQHRADFVAAAKDRWNSEIEGAVRWAQTRDWTGAREDAEARLAGLAPAARHGAAEAAGGAKTTIQGVGKRAAEVGAEVREDAKGVVAKGVEKGRDIVKKTKAAVYLAEEKAVTKADAKIFRTSAVDQALAQRFEKDDSVMKKSVQEVLAERYKPVDQRDSTRLRGL</sequence>
<keyword evidence="5" id="KW-0812">Transmembrane</keyword>
<keyword evidence="7 11" id="KW-0496">Mitochondrion</keyword>
<evidence type="ECO:0000256" key="6">
    <source>
        <dbReference type="ARBA" id="ARBA00022989"/>
    </source>
</evidence>
<evidence type="ECO:0000256" key="10">
    <source>
        <dbReference type="ARBA" id="ARBA00032985"/>
    </source>
</evidence>
<evidence type="ECO:0000256" key="2">
    <source>
        <dbReference type="ARBA" id="ARBA00004370"/>
    </source>
</evidence>
<evidence type="ECO:0000256" key="1">
    <source>
        <dbReference type="ARBA" id="ARBA00002689"/>
    </source>
</evidence>
<dbReference type="GO" id="GO:0044284">
    <property type="term" value="C:mitochondrial crista junction"/>
    <property type="evidence" value="ECO:0007669"/>
    <property type="project" value="InterPro"/>
</dbReference>
<comment type="subunit">
    <text evidence="11">Component of the mitochondrial contact site and cristae organizing system (MICOS) complex.</text>
</comment>
<evidence type="ECO:0000256" key="5">
    <source>
        <dbReference type="ARBA" id="ARBA00022692"/>
    </source>
</evidence>
<accession>A0AAJ0HRR8</accession>
<feature type="compositionally biased region" description="Polar residues" evidence="12">
    <location>
        <begin position="34"/>
        <end position="50"/>
    </location>
</feature>
<dbReference type="Proteomes" id="UP001275084">
    <property type="component" value="Unassembled WGS sequence"/>
</dbReference>
<comment type="function">
    <text evidence="1 11">Component of the MICOS complex, a large protein complex of the mitochondrial inner membrane that plays crucial roles in the maintenance of crista junctions, inner membrane architecture, and formation of contact sites to the outer membrane.</text>
</comment>
<keyword evidence="14" id="KW-1185">Reference proteome</keyword>
<evidence type="ECO:0000256" key="7">
    <source>
        <dbReference type="ARBA" id="ARBA00023128"/>
    </source>
</evidence>
<evidence type="ECO:0000256" key="3">
    <source>
        <dbReference type="ARBA" id="ARBA00009188"/>
    </source>
</evidence>
<evidence type="ECO:0000313" key="14">
    <source>
        <dbReference type="Proteomes" id="UP001275084"/>
    </source>
</evidence>
<evidence type="ECO:0000256" key="9">
    <source>
        <dbReference type="ARBA" id="ARBA00032159"/>
    </source>
</evidence>
<dbReference type="Pfam" id="PF17050">
    <property type="entry name" value="AIM5"/>
    <property type="match status" value="1"/>
</dbReference>
<keyword evidence="6" id="KW-1133">Transmembrane helix</keyword>
<organism evidence="13 14">
    <name type="scientific">Lasiosphaeria hispida</name>
    <dbReference type="NCBI Taxonomy" id="260671"/>
    <lineage>
        <taxon>Eukaryota</taxon>
        <taxon>Fungi</taxon>
        <taxon>Dikarya</taxon>
        <taxon>Ascomycota</taxon>
        <taxon>Pezizomycotina</taxon>
        <taxon>Sordariomycetes</taxon>
        <taxon>Sordariomycetidae</taxon>
        <taxon>Sordariales</taxon>
        <taxon>Lasiosphaeriaceae</taxon>
        <taxon>Lasiosphaeria</taxon>
    </lineage>
</organism>
<keyword evidence="11" id="KW-0999">Mitochondrion inner membrane</keyword>
<dbReference type="AlphaFoldDB" id="A0AAJ0HRR8"/>
<name>A0AAJ0HRR8_9PEZI</name>
<dbReference type="EMBL" id="JAUIQD010000002">
    <property type="protein sequence ID" value="KAK3360077.1"/>
    <property type="molecule type" value="Genomic_DNA"/>
</dbReference>
<evidence type="ECO:0000256" key="4">
    <source>
        <dbReference type="ARBA" id="ARBA00018170"/>
    </source>
</evidence>
<protein>
    <recommendedName>
        <fullName evidence="4 11">MICOS complex subunit MIC12</fullName>
    </recommendedName>
    <alternativeName>
        <fullName evidence="10 11">Altered inheritance of mitochondria protein 5, mitochondrial</fullName>
    </alternativeName>
    <alternativeName>
        <fullName evidence="9 11">Found in mitochondrial proteome protein 51</fullName>
    </alternativeName>
</protein>
<dbReference type="GO" id="GO:0042407">
    <property type="term" value="P:cristae formation"/>
    <property type="evidence" value="ECO:0007669"/>
    <property type="project" value="InterPro"/>
</dbReference>
<gene>
    <name evidence="13" type="ORF">B0T25DRAFT_534673</name>
</gene>
<feature type="region of interest" description="Disordered" evidence="12">
    <location>
        <begin position="34"/>
        <end position="70"/>
    </location>
</feature>
<comment type="similarity">
    <text evidence="3 11">Belongs to the MICOS complex subunit Mic12 family.</text>
</comment>
<dbReference type="InterPro" id="IPR031463">
    <property type="entry name" value="Mic12"/>
</dbReference>
<comment type="caution">
    <text evidence="13">The sequence shown here is derived from an EMBL/GenBank/DDBJ whole genome shotgun (WGS) entry which is preliminary data.</text>
</comment>